<dbReference type="CDD" id="cd01949">
    <property type="entry name" value="GGDEF"/>
    <property type="match status" value="1"/>
</dbReference>
<keyword evidence="2" id="KW-0472">Membrane</keyword>
<evidence type="ECO:0000313" key="5">
    <source>
        <dbReference type="Proteomes" id="UP000553963"/>
    </source>
</evidence>
<dbReference type="PROSITE" id="PS50887">
    <property type="entry name" value="GGDEF"/>
    <property type="match status" value="1"/>
</dbReference>
<dbReference type="Pfam" id="PF00990">
    <property type="entry name" value="GGDEF"/>
    <property type="match status" value="1"/>
</dbReference>
<feature type="transmembrane region" description="Helical" evidence="2">
    <location>
        <begin position="62"/>
        <end position="81"/>
    </location>
</feature>
<sequence length="400" mass="42611">MALDFTTLYFVVLLNSLLMAIVWVVVYRSYEQLSAAGIWALACITAVVSGVTLASASFMDDMLPIFLGNLLVVFAFSLFWAGIRRFEGRPVPWAWIAALVLVTALILIPLTFVDPDYSMRNVVYAVAQSIPLVASILDLHRTSGRRVGRRIAMGAMGLAIAAHGMETIGNGMTLLGITSRAFYATLEPSAVLVVVFSGVLWNFGLVLMVVDRLYARLEHKALHDELTGLPNRRALAERITDEIAAANATRRPLALLVVDLDALKELNDRHGHGAGDAGLVHVARTVRARLRPGDMIARTGGDEFCVVLPGTSAEQAGAMAAALVGAVQTAPLAHDGKAITLTLSIGGAEWQRGQNGDALTAAADAALYAAKTAGRNRYAVAGLPDAKEIAFRTAPADLRA</sequence>
<dbReference type="InterPro" id="IPR043128">
    <property type="entry name" value="Rev_trsase/Diguanyl_cyclase"/>
</dbReference>
<organism evidence="4 5">
    <name type="scientific">Kaistia hirudinis</name>
    <dbReference type="NCBI Taxonomy" id="1293440"/>
    <lineage>
        <taxon>Bacteria</taxon>
        <taxon>Pseudomonadati</taxon>
        <taxon>Pseudomonadota</taxon>
        <taxon>Alphaproteobacteria</taxon>
        <taxon>Hyphomicrobiales</taxon>
        <taxon>Kaistiaceae</taxon>
        <taxon>Kaistia</taxon>
    </lineage>
</organism>
<feature type="transmembrane region" description="Helical" evidence="2">
    <location>
        <begin position="151"/>
        <end position="169"/>
    </location>
</feature>
<feature type="transmembrane region" description="Helical" evidence="2">
    <location>
        <begin position="122"/>
        <end position="139"/>
    </location>
</feature>
<dbReference type="InterPro" id="IPR029787">
    <property type="entry name" value="Nucleotide_cyclase"/>
</dbReference>
<dbReference type="Gene3D" id="3.30.70.270">
    <property type="match status" value="1"/>
</dbReference>
<evidence type="ECO:0000313" key="4">
    <source>
        <dbReference type="EMBL" id="MBB3930946.1"/>
    </source>
</evidence>
<reference evidence="4 5" key="1">
    <citation type="submission" date="2020-08" db="EMBL/GenBank/DDBJ databases">
        <title>Genomic Encyclopedia of Type Strains, Phase IV (KMG-IV): sequencing the most valuable type-strain genomes for metagenomic binning, comparative biology and taxonomic classification.</title>
        <authorList>
            <person name="Goeker M."/>
        </authorList>
    </citation>
    <scope>NUCLEOTIDE SEQUENCE [LARGE SCALE GENOMIC DNA]</scope>
    <source>
        <strain evidence="4 5">DSM 25966</strain>
    </source>
</reference>
<dbReference type="RefSeq" id="WP_183398550.1">
    <property type="nucleotide sequence ID" value="NZ_JACIDS010000002.1"/>
</dbReference>
<name>A0A840ARE1_9HYPH</name>
<accession>A0A840ARE1</accession>
<dbReference type="SUPFAM" id="SSF55073">
    <property type="entry name" value="Nucleotide cyclase"/>
    <property type="match status" value="1"/>
</dbReference>
<feature type="transmembrane region" description="Helical" evidence="2">
    <location>
        <begin position="93"/>
        <end position="110"/>
    </location>
</feature>
<evidence type="ECO:0000256" key="2">
    <source>
        <dbReference type="SAM" id="Phobius"/>
    </source>
</evidence>
<dbReference type="PANTHER" id="PTHR45138">
    <property type="entry name" value="REGULATORY COMPONENTS OF SENSORY TRANSDUCTION SYSTEM"/>
    <property type="match status" value="1"/>
</dbReference>
<dbReference type="GO" id="GO:0005886">
    <property type="term" value="C:plasma membrane"/>
    <property type="evidence" value="ECO:0007669"/>
    <property type="project" value="TreeGrafter"/>
</dbReference>
<dbReference type="NCBIfam" id="TIGR00254">
    <property type="entry name" value="GGDEF"/>
    <property type="match status" value="1"/>
</dbReference>
<dbReference type="PANTHER" id="PTHR45138:SF24">
    <property type="entry name" value="DIGUANYLATE CYCLASE DGCC-RELATED"/>
    <property type="match status" value="1"/>
</dbReference>
<keyword evidence="5" id="KW-1185">Reference proteome</keyword>
<feature type="domain" description="GGDEF" evidence="3">
    <location>
        <begin position="251"/>
        <end position="383"/>
    </location>
</feature>
<dbReference type="EMBL" id="JACIDS010000002">
    <property type="protein sequence ID" value="MBB3930946.1"/>
    <property type="molecule type" value="Genomic_DNA"/>
</dbReference>
<gene>
    <name evidence="4" type="ORF">GGR25_001985</name>
</gene>
<dbReference type="InterPro" id="IPR000160">
    <property type="entry name" value="GGDEF_dom"/>
</dbReference>
<protein>
    <recommendedName>
        <fullName evidence="1">diguanylate cyclase</fullName>
        <ecNumber evidence="1">2.7.7.65</ecNumber>
    </recommendedName>
</protein>
<evidence type="ECO:0000259" key="3">
    <source>
        <dbReference type="PROSITE" id="PS50887"/>
    </source>
</evidence>
<keyword evidence="2" id="KW-0812">Transmembrane</keyword>
<dbReference type="SMART" id="SM00267">
    <property type="entry name" value="GGDEF"/>
    <property type="match status" value="1"/>
</dbReference>
<dbReference type="FunFam" id="3.30.70.270:FF:000001">
    <property type="entry name" value="Diguanylate cyclase domain protein"/>
    <property type="match status" value="1"/>
</dbReference>
<evidence type="ECO:0000256" key="1">
    <source>
        <dbReference type="ARBA" id="ARBA00012528"/>
    </source>
</evidence>
<feature type="transmembrane region" description="Helical" evidence="2">
    <location>
        <begin position="189"/>
        <end position="210"/>
    </location>
</feature>
<dbReference type="GO" id="GO:1902201">
    <property type="term" value="P:negative regulation of bacterial-type flagellum-dependent cell motility"/>
    <property type="evidence" value="ECO:0007669"/>
    <property type="project" value="TreeGrafter"/>
</dbReference>
<dbReference type="GO" id="GO:0043709">
    <property type="term" value="P:cell adhesion involved in single-species biofilm formation"/>
    <property type="evidence" value="ECO:0007669"/>
    <property type="project" value="TreeGrafter"/>
</dbReference>
<dbReference type="GO" id="GO:0052621">
    <property type="term" value="F:diguanylate cyclase activity"/>
    <property type="evidence" value="ECO:0007669"/>
    <property type="project" value="UniProtKB-EC"/>
</dbReference>
<keyword evidence="2" id="KW-1133">Transmembrane helix</keyword>
<dbReference type="InterPro" id="IPR050469">
    <property type="entry name" value="Diguanylate_Cyclase"/>
</dbReference>
<dbReference type="EC" id="2.7.7.65" evidence="1"/>
<feature type="transmembrane region" description="Helical" evidence="2">
    <location>
        <begin position="6"/>
        <end position="26"/>
    </location>
</feature>
<proteinExistence type="predicted"/>
<comment type="caution">
    <text evidence="4">The sequence shown here is derived from an EMBL/GenBank/DDBJ whole genome shotgun (WGS) entry which is preliminary data.</text>
</comment>
<dbReference type="AlphaFoldDB" id="A0A840ARE1"/>
<feature type="transmembrane region" description="Helical" evidence="2">
    <location>
        <begin position="38"/>
        <end position="56"/>
    </location>
</feature>
<dbReference type="Proteomes" id="UP000553963">
    <property type="component" value="Unassembled WGS sequence"/>
</dbReference>